<comment type="caution">
    <text evidence="6">The sequence shown here is derived from an EMBL/GenBank/DDBJ whole genome shotgun (WGS) entry which is preliminary data.</text>
</comment>
<evidence type="ECO:0000256" key="2">
    <source>
        <dbReference type="ARBA" id="ARBA00022692"/>
    </source>
</evidence>
<dbReference type="Pfam" id="PF04191">
    <property type="entry name" value="PEMT"/>
    <property type="match status" value="1"/>
</dbReference>
<dbReference type="AlphaFoldDB" id="A0A062VAP9"/>
<protein>
    <recommendedName>
        <fullName evidence="8">Isoprenylcysteine carboxylmethyltransferase family protein</fullName>
    </recommendedName>
</protein>
<feature type="transmembrane region" description="Helical" evidence="5">
    <location>
        <begin position="6"/>
        <end position="28"/>
    </location>
</feature>
<gene>
    <name evidence="6" type="ORF">ANME2D_00654</name>
</gene>
<keyword evidence="2 5" id="KW-0812">Transmembrane</keyword>
<dbReference type="InterPro" id="IPR007318">
    <property type="entry name" value="Phopholipid_MeTrfase"/>
</dbReference>
<dbReference type="GO" id="GO:0012505">
    <property type="term" value="C:endomembrane system"/>
    <property type="evidence" value="ECO:0007669"/>
    <property type="project" value="UniProtKB-SubCell"/>
</dbReference>
<reference evidence="6 7" key="1">
    <citation type="journal article" date="2013" name="Nature">
        <title>Anaerobic oxidation of methane coupled to nitrate reduction in a novel archaeal lineage.</title>
        <authorList>
            <person name="Haroon M.F."/>
            <person name="Hu S."/>
            <person name="Shi Y."/>
            <person name="Imelfort M."/>
            <person name="Keller J."/>
            <person name="Hugenholtz P."/>
            <person name="Yuan Z."/>
            <person name="Tyson G.W."/>
        </authorList>
    </citation>
    <scope>NUCLEOTIDE SEQUENCE [LARGE SCALE GENOMIC DNA]</scope>
    <source>
        <strain evidence="6 7">ANME-2d</strain>
    </source>
</reference>
<evidence type="ECO:0000256" key="4">
    <source>
        <dbReference type="ARBA" id="ARBA00023136"/>
    </source>
</evidence>
<dbReference type="Proteomes" id="UP000027153">
    <property type="component" value="Unassembled WGS sequence"/>
</dbReference>
<name>A0A062VAP9_9EURY</name>
<dbReference type="Gene3D" id="1.20.120.1630">
    <property type="match status" value="1"/>
</dbReference>
<organism evidence="6 7">
    <name type="scientific">Candidatus Methanoperedens nitratireducens</name>
    <dbReference type="NCBI Taxonomy" id="1392998"/>
    <lineage>
        <taxon>Archaea</taxon>
        <taxon>Methanobacteriati</taxon>
        <taxon>Methanobacteriota</taxon>
        <taxon>Stenosarchaea group</taxon>
        <taxon>Methanomicrobia</taxon>
        <taxon>Methanosarcinales</taxon>
        <taxon>ANME-2 cluster</taxon>
        <taxon>Candidatus Methanoperedentaceae</taxon>
        <taxon>Candidatus Methanoperedens</taxon>
    </lineage>
</organism>
<feature type="transmembrane region" description="Helical" evidence="5">
    <location>
        <begin position="49"/>
        <end position="72"/>
    </location>
</feature>
<keyword evidence="7" id="KW-1185">Reference proteome</keyword>
<feature type="transmembrane region" description="Helical" evidence="5">
    <location>
        <begin position="92"/>
        <end position="117"/>
    </location>
</feature>
<evidence type="ECO:0008006" key="8">
    <source>
        <dbReference type="Google" id="ProtNLM"/>
    </source>
</evidence>
<dbReference type="GO" id="GO:0016740">
    <property type="term" value="F:transferase activity"/>
    <property type="evidence" value="ECO:0007669"/>
    <property type="project" value="UniProtKB-ARBA"/>
</dbReference>
<dbReference type="RefSeq" id="WP_048089073.1">
    <property type="nucleotide sequence ID" value="NZ_JMIY01000001.1"/>
</dbReference>
<dbReference type="PANTHER" id="PTHR12714">
    <property type="entry name" value="PROTEIN-S ISOPRENYLCYSTEINE O-METHYLTRANSFERASE"/>
    <property type="match status" value="1"/>
</dbReference>
<feature type="transmembrane region" description="Helical" evidence="5">
    <location>
        <begin position="138"/>
        <end position="171"/>
    </location>
</feature>
<evidence type="ECO:0000256" key="3">
    <source>
        <dbReference type="ARBA" id="ARBA00022989"/>
    </source>
</evidence>
<dbReference type="PANTHER" id="PTHR12714:SF9">
    <property type="entry name" value="PROTEIN-S-ISOPRENYLCYSTEINE O-METHYLTRANSFERASE"/>
    <property type="match status" value="1"/>
</dbReference>
<keyword evidence="3 5" id="KW-1133">Transmembrane helix</keyword>
<evidence type="ECO:0000313" key="6">
    <source>
        <dbReference type="EMBL" id="KCZ73583.1"/>
    </source>
</evidence>
<keyword evidence="4 5" id="KW-0472">Membrane</keyword>
<comment type="subcellular location">
    <subcellularLocation>
        <location evidence="1">Endomembrane system</location>
        <topology evidence="1">Multi-pass membrane protein</topology>
    </subcellularLocation>
</comment>
<dbReference type="OrthoDB" id="148346at2157"/>
<sequence length="202" mass="23151">MAGDETTFRLVFSVLILLLSIIRAYYFLKVRSTGRKVFWDRESIRLEGRITALSIQFAGFVFFVIFVLYAVFPDWISGFALALPDWLRWLGALLSFLSLLLFAWTHQALGASWALHIQPGNQGRLVTTGPYSRVRHPMYSAIFLFLIGISLVSSNLLIVLLCAASIILIYLRIKREEELLIMQFGGEYTEYMKRTGKLLPKF</sequence>
<dbReference type="EMBL" id="JMIY01000001">
    <property type="protein sequence ID" value="KCZ73583.1"/>
    <property type="molecule type" value="Genomic_DNA"/>
</dbReference>
<proteinExistence type="predicted"/>
<evidence type="ECO:0000256" key="5">
    <source>
        <dbReference type="SAM" id="Phobius"/>
    </source>
</evidence>
<evidence type="ECO:0000256" key="1">
    <source>
        <dbReference type="ARBA" id="ARBA00004127"/>
    </source>
</evidence>
<accession>A0A062VAP9</accession>
<evidence type="ECO:0000313" key="7">
    <source>
        <dbReference type="Proteomes" id="UP000027153"/>
    </source>
</evidence>